<feature type="region of interest" description="Disordered" evidence="1">
    <location>
        <begin position="54"/>
        <end position="169"/>
    </location>
</feature>
<feature type="region of interest" description="Disordered" evidence="1">
    <location>
        <begin position="1"/>
        <end position="34"/>
    </location>
</feature>
<evidence type="ECO:0000313" key="2">
    <source>
        <dbReference type="EMBL" id="KAJ7189783.1"/>
    </source>
</evidence>
<proteinExistence type="predicted"/>
<name>A0AAD6XZD4_9AGAR</name>
<organism evidence="2 3">
    <name type="scientific">Mycena pura</name>
    <dbReference type="NCBI Taxonomy" id="153505"/>
    <lineage>
        <taxon>Eukaryota</taxon>
        <taxon>Fungi</taxon>
        <taxon>Dikarya</taxon>
        <taxon>Basidiomycota</taxon>
        <taxon>Agaricomycotina</taxon>
        <taxon>Agaricomycetes</taxon>
        <taxon>Agaricomycetidae</taxon>
        <taxon>Agaricales</taxon>
        <taxon>Marasmiineae</taxon>
        <taxon>Mycenaceae</taxon>
        <taxon>Mycena</taxon>
    </lineage>
</organism>
<keyword evidence="3" id="KW-1185">Reference proteome</keyword>
<sequence length="169" mass="17057">MHASDVRAREMSSSARSTNKRPNIKSVNPGPTATAERCDLAACSQGVLPAATREDIFGPSNNLGVGGDARVSSKSGSGNWSASPDLRADTHVEQLLRTLNLNSPEPSPTAGSSPKSTGSAGSGSGASGRSLSRTKPAPPPLDLSFDSTSASNSSMSTANGSASIDLDLS</sequence>
<gene>
    <name evidence="2" type="ORF">GGX14DRAFT_607855</name>
</gene>
<protein>
    <submittedName>
        <fullName evidence="2">Uncharacterized protein</fullName>
    </submittedName>
</protein>
<dbReference type="AlphaFoldDB" id="A0AAD6XZD4"/>
<comment type="caution">
    <text evidence="2">The sequence shown here is derived from an EMBL/GenBank/DDBJ whole genome shotgun (WGS) entry which is preliminary data.</text>
</comment>
<feature type="compositionally biased region" description="Basic and acidic residues" evidence="1">
    <location>
        <begin position="1"/>
        <end position="10"/>
    </location>
</feature>
<accession>A0AAD6XZD4</accession>
<feature type="compositionally biased region" description="Low complexity" evidence="1">
    <location>
        <begin position="72"/>
        <end position="83"/>
    </location>
</feature>
<evidence type="ECO:0000256" key="1">
    <source>
        <dbReference type="SAM" id="MobiDB-lite"/>
    </source>
</evidence>
<dbReference type="EMBL" id="JARJCW010000166">
    <property type="protein sequence ID" value="KAJ7189783.1"/>
    <property type="molecule type" value="Genomic_DNA"/>
</dbReference>
<feature type="compositionally biased region" description="Low complexity" evidence="1">
    <location>
        <begin position="147"/>
        <end position="163"/>
    </location>
</feature>
<evidence type="ECO:0000313" key="3">
    <source>
        <dbReference type="Proteomes" id="UP001219525"/>
    </source>
</evidence>
<dbReference type="Proteomes" id="UP001219525">
    <property type="component" value="Unassembled WGS sequence"/>
</dbReference>
<feature type="compositionally biased region" description="Low complexity" evidence="1">
    <location>
        <begin position="108"/>
        <end position="119"/>
    </location>
</feature>
<reference evidence="2" key="1">
    <citation type="submission" date="2023-03" db="EMBL/GenBank/DDBJ databases">
        <title>Massive genome expansion in bonnet fungi (Mycena s.s.) driven by repeated elements and novel gene families across ecological guilds.</title>
        <authorList>
            <consortium name="Lawrence Berkeley National Laboratory"/>
            <person name="Harder C.B."/>
            <person name="Miyauchi S."/>
            <person name="Viragh M."/>
            <person name="Kuo A."/>
            <person name="Thoen E."/>
            <person name="Andreopoulos B."/>
            <person name="Lu D."/>
            <person name="Skrede I."/>
            <person name="Drula E."/>
            <person name="Henrissat B."/>
            <person name="Morin E."/>
            <person name="Kohler A."/>
            <person name="Barry K."/>
            <person name="LaButti K."/>
            <person name="Morin E."/>
            <person name="Salamov A."/>
            <person name="Lipzen A."/>
            <person name="Mereny Z."/>
            <person name="Hegedus B."/>
            <person name="Baldrian P."/>
            <person name="Stursova M."/>
            <person name="Weitz H."/>
            <person name="Taylor A."/>
            <person name="Grigoriev I.V."/>
            <person name="Nagy L.G."/>
            <person name="Martin F."/>
            <person name="Kauserud H."/>
        </authorList>
    </citation>
    <scope>NUCLEOTIDE SEQUENCE</scope>
    <source>
        <strain evidence="2">9144</strain>
    </source>
</reference>